<dbReference type="InterPro" id="IPR050542">
    <property type="entry name" value="Glycosyl_Hydrlase18_Chitinase"/>
</dbReference>
<keyword evidence="5" id="KW-1185">Reference proteome</keyword>
<proteinExistence type="predicted"/>
<evidence type="ECO:0000256" key="2">
    <source>
        <dbReference type="ARBA" id="ARBA00023295"/>
    </source>
</evidence>
<dbReference type="Proteomes" id="UP001590951">
    <property type="component" value="Unassembled WGS sequence"/>
</dbReference>
<sequence length="107" mass="11040">MDFVFVQFYNNGDCNVGQPGFLDSFKAWSSDLAANGAGPKLYIGAPGCPACAGSGYLDPNSMQSVVNSAKSAGMSNFGGIMLWDGPEAVQNTAGGSDYLQVVKSSLT</sequence>
<evidence type="ECO:0000259" key="3">
    <source>
        <dbReference type="PROSITE" id="PS51910"/>
    </source>
</evidence>
<protein>
    <recommendedName>
        <fullName evidence="3">GH18 domain-containing protein</fullName>
    </recommendedName>
</protein>
<evidence type="ECO:0000256" key="1">
    <source>
        <dbReference type="ARBA" id="ARBA00022801"/>
    </source>
</evidence>
<name>A0ABR4BM95_9LECA</name>
<keyword evidence="1" id="KW-0378">Hydrolase</keyword>
<feature type="domain" description="GH18" evidence="3">
    <location>
        <begin position="1"/>
        <end position="107"/>
    </location>
</feature>
<dbReference type="InterPro" id="IPR001223">
    <property type="entry name" value="Glyco_hydro18_cat"/>
</dbReference>
<dbReference type="Gene3D" id="3.20.20.80">
    <property type="entry name" value="Glycosidases"/>
    <property type="match status" value="1"/>
</dbReference>
<dbReference type="PROSITE" id="PS51910">
    <property type="entry name" value="GH18_2"/>
    <property type="match status" value="1"/>
</dbReference>
<evidence type="ECO:0000313" key="4">
    <source>
        <dbReference type="EMBL" id="KAL2057961.1"/>
    </source>
</evidence>
<evidence type="ECO:0000313" key="5">
    <source>
        <dbReference type="Proteomes" id="UP001590951"/>
    </source>
</evidence>
<dbReference type="InterPro" id="IPR017853">
    <property type="entry name" value="GH"/>
</dbReference>
<gene>
    <name evidence="4" type="ORF">ABVK25_001578</name>
</gene>
<dbReference type="SUPFAM" id="SSF51445">
    <property type="entry name" value="(Trans)glycosidases"/>
    <property type="match status" value="1"/>
</dbReference>
<dbReference type="PANTHER" id="PTHR45708:SF49">
    <property type="entry name" value="ENDOCHITINASE"/>
    <property type="match status" value="1"/>
</dbReference>
<reference evidence="4 5" key="1">
    <citation type="submission" date="2024-09" db="EMBL/GenBank/DDBJ databases">
        <title>Rethinking Asexuality: The Enigmatic Case of Functional Sexual Genes in Lepraria (Stereocaulaceae).</title>
        <authorList>
            <person name="Doellman M."/>
            <person name="Sun Y."/>
            <person name="Barcenas-Pena A."/>
            <person name="Lumbsch H.T."/>
            <person name="Grewe F."/>
        </authorList>
    </citation>
    <scope>NUCLEOTIDE SEQUENCE [LARGE SCALE GENOMIC DNA]</scope>
    <source>
        <strain evidence="4 5">Grewe 0041</strain>
    </source>
</reference>
<dbReference type="PANTHER" id="PTHR45708">
    <property type="entry name" value="ENDOCHITINASE"/>
    <property type="match status" value="1"/>
</dbReference>
<comment type="caution">
    <text evidence="4">The sequence shown here is derived from an EMBL/GenBank/DDBJ whole genome shotgun (WGS) entry which is preliminary data.</text>
</comment>
<keyword evidence="2" id="KW-0326">Glycosidase</keyword>
<organism evidence="4 5">
    <name type="scientific">Lepraria finkii</name>
    <dbReference type="NCBI Taxonomy" id="1340010"/>
    <lineage>
        <taxon>Eukaryota</taxon>
        <taxon>Fungi</taxon>
        <taxon>Dikarya</taxon>
        <taxon>Ascomycota</taxon>
        <taxon>Pezizomycotina</taxon>
        <taxon>Lecanoromycetes</taxon>
        <taxon>OSLEUM clade</taxon>
        <taxon>Lecanoromycetidae</taxon>
        <taxon>Lecanorales</taxon>
        <taxon>Lecanorineae</taxon>
        <taxon>Stereocaulaceae</taxon>
        <taxon>Lepraria</taxon>
    </lineage>
</organism>
<dbReference type="EMBL" id="JBHFEH010000003">
    <property type="protein sequence ID" value="KAL2057961.1"/>
    <property type="molecule type" value="Genomic_DNA"/>
</dbReference>
<accession>A0ABR4BM95</accession>